<dbReference type="STRING" id="35743.SAMN04487937_2990"/>
<dbReference type="AlphaFoldDB" id="A0A1I6HZ45"/>
<protein>
    <submittedName>
        <fullName evidence="1">Uncharacterized protein</fullName>
    </submittedName>
</protein>
<sequence length="130" mass="13810">MGLDTNTEVQQIRKVQNEQGEQVSPATENQQKEIADRVGNHDGLTQFTYSTGSTSAEALPSNAVPDGVEVLVEWKETNAGNVYVGDSDTQEAALTGVGDGRTFRVSDTSVIHVRTPTAGDAVVVTFEVDG</sequence>
<dbReference type="EMBL" id="FOYN01000005">
    <property type="protein sequence ID" value="SFR59679.1"/>
    <property type="molecule type" value="Genomic_DNA"/>
</dbReference>
<proteinExistence type="predicted"/>
<accession>A0A1I6HZ45</accession>
<organism evidence="1 2">
    <name type="scientific">Halorubrum sodomense</name>
    <dbReference type="NCBI Taxonomy" id="35743"/>
    <lineage>
        <taxon>Archaea</taxon>
        <taxon>Methanobacteriati</taxon>
        <taxon>Methanobacteriota</taxon>
        <taxon>Stenosarchaea group</taxon>
        <taxon>Halobacteria</taxon>
        <taxon>Halobacteriales</taxon>
        <taxon>Haloferacaceae</taxon>
        <taxon>Halorubrum</taxon>
    </lineage>
</organism>
<evidence type="ECO:0000313" key="1">
    <source>
        <dbReference type="EMBL" id="SFR59679.1"/>
    </source>
</evidence>
<dbReference type="Proteomes" id="UP000198932">
    <property type="component" value="Unassembled WGS sequence"/>
</dbReference>
<name>A0A1I6HZ45_HALSD</name>
<dbReference type="OrthoDB" id="220981at2157"/>
<keyword evidence="2" id="KW-1185">Reference proteome</keyword>
<evidence type="ECO:0000313" key="2">
    <source>
        <dbReference type="Proteomes" id="UP000198932"/>
    </source>
</evidence>
<gene>
    <name evidence="1" type="ORF">SAMN04487937_2990</name>
</gene>
<dbReference type="RefSeq" id="WP_092924142.1">
    <property type="nucleotide sequence ID" value="NZ_FOYN01000005.1"/>
</dbReference>
<reference evidence="2" key="1">
    <citation type="submission" date="2016-10" db="EMBL/GenBank/DDBJ databases">
        <authorList>
            <person name="Varghese N."/>
            <person name="Submissions S."/>
        </authorList>
    </citation>
    <scope>NUCLEOTIDE SEQUENCE [LARGE SCALE GENOMIC DNA]</scope>
    <source>
        <strain evidence="2">RD 26</strain>
    </source>
</reference>